<dbReference type="SUPFAM" id="SSF55811">
    <property type="entry name" value="Nudix"/>
    <property type="match status" value="1"/>
</dbReference>
<gene>
    <name evidence="16" type="primary">IDI1</name>
</gene>
<evidence type="ECO:0000256" key="5">
    <source>
        <dbReference type="ARBA" id="ARBA00007579"/>
    </source>
</evidence>
<organism evidence="16">
    <name type="scientific">Caligus clemensi</name>
    <name type="common">Sea louse</name>
    <dbReference type="NCBI Taxonomy" id="344056"/>
    <lineage>
        <taxon>Eukaryota</taxon>
        <taxon>Metazoa</taxon>
        <taxon>Ecdysozoa</taxon>
        <taxon>Arthropoda</taxon>
        <taxon>Crustacea</taxon>
        <taxon>Multicrustacea</taxon>
        <taxon>Hexanauplia</taxon>
        <taxon>Copepoda</taxon>
        <taxon>Siphonostomatoida</taxon>
        <taxon>Caligidae</taxon>
        <taxon>Caligus</taxon>
    </lineage>
</organism>
<evidence type="ECO:0000256" key="4">
    <source>
        <dbReference type="ARBA" id="ARBA00004826"/>
    </source>
</evidence>
<keyword evidence="13" id="KW-0414">Isoprene biosynthesis</keyword>
<feature type="domain" description="Nudix hydrolase" evidence="15">
    <location>
        <begin position="58"/>
        <end position="207"/>
    </location>
</feature>
<keyword evidence="9" id="KW-1207">Sterol metabolism</keyword>
<evidence type="ECO:0000256" key="9">
    <source>
        <dbReference type="ARBA" id="ARBA00022778"/>
    </source>
</evidence>
<comment type="function">
    <text evidence="3">Catalyzes the 1,3-allylic rearrangement of the homoallylic substrate isopentenyl (IPP) to its highly electrophilic allylic isomer, dimethylallyl diphosphate (DMAPP).</text>
</comment>
<evidence type="ECO:0000256" key="1">
    <source>
        <dbReference type="ARBA" id="ARBA00000374"/>
    </source>
</evidence>
<evidence type="ECO:0000256" key="7">
    <source>
        <dbReference type="ARBA" id="ARBA00022516"/>
    </source>
</evidence>
<dbReference type="CDD" id="cd02885">
    <property type="entry name" value="NUDIX_IPP_Isomerase"/>
    <property type="match status" value="1"/>
</dbReference>
<reference evidence="16" key="1">
    <citation type="submission" date="2009-03" db="EMBL/GenBank/DDBJ databases">
        <title>Caligus clemensi ESTs and full-length cDNAs.</title>
        <authorList>
            <person name="Yasuike M."/>
            <person name="von Schalburg K."/>
            <person name="Cooper G."/>
            <person name="Leong J."/>
            <person name="Jones S.R.M."/>
            <person name="Koop B.F."/>
        </authorList>
    </citation>
    <scope>NUCLEOTIDE SEQUENCE</scope>
    <source>
        <tissue evidence="16">Whole</tissue>
    </source>
</reference>
<dbReference type="Gene3D" id="3.90.79.10">
    <property type="entry name" value="Nucleoside Triphosphate Pyrophosphohydrolase"/>
    <property type="match status" value="1"/>
</dbReference>
<sequence length="236" mass="27299">MSVGQRILRSLSTAQCPINPIQEALLRERCILVNEKDDILGHASKRKCHELDSKGQSSLHRAFSLFIFNEQYELLLQKRSDTKITFPSLWTNTCCSHPLFDVPGEKDGVEGVKKASRRRLFNELGVPEDTLSLSDITFLTRILYASPSKCGVWGENELDYILFYRGDVSISPNPEEVSDTLFLKMNELDDFIREGSKYESLTPWFQIISQRFLPHWWKSLQQIQECEDKTSIHSFY</sequence>
<dbReference type="GO" id="GO:0050992">
    <property type="term" value="P:dimethylallyl diphosphate biosynthetic process"/>
    <property type="evidence" value="ECO:0007669"/>
    <property type="project" value="UniProtKB-UniPathway"/>
</dbReference>
<keyword evidence="9" id="KW-0152">Cholesterol biosynthesis</keyword>
<dbReference type="PANTHER" id="PTHR10885">
    <property type="entry name" value="ISOPENTENYL-DIPHOSPHATE DELTA-ISOMERASE"/>
    <property type="match status" value="1"/>
</dbReference>
<dbReference type="InterPro" id="IPR015797">
    <property type="entry name" value="NUDIX_hydrolase-like_dom_sf"/>
</dbReference>
<dbReference type="InterPro" id="IPR011876">
    <property type="entry name" value="IsopentenylPP_isomerase_typ1"/>
</dbReference>
<name>C1C257_CALCM</name>
<dbReference type="GO" id="GO:0046872">
    <property type="term" value="F:metal ion binding"/>
    <property type="evidence" value="ECO:0007669"/>
    <property type="project" value="UniProtKB-KW"/>
</dbReference>
<comment type="pathway">
    <text evidence="4">Isoprenoid biosynthesis; dimethylallyl diphosphate biosynthesis; dimethylallyl diphosphate from isopentenyl diphosphate: step 1/1.</text>
</comment>
<evidence type="ECO:0000256" key="13">
    <source>
        <dbReference type="ARBA" id="ARBA00023229"/>
    </source>
</evidence>
<keyword evidence="9" id="KW-0153">Cholesterol metabolism</keyword>
<dbReference type="InterPro" id="IPR000086">
    <property type="entry name" value="NUDIX_hydrolase_dom"/>
</dbReference>
<evidence type="ECO:0000313" key="16">
    <source>
        <dbReference type="EMBL" id="ACO15360.1"/>
    </source>
</evidence>
<keyword evidence="7" id="KW-0444">Lipid biosynthesis</keyword>
<dbReference type="EMBL" id="BT080936">
    <property type="protein sequence ID" value="ACO15360.1"/>
    <property type="molecule type" value="mRNA"/>
</dbReference>
<proteinExistence type="evidence at transcript level"/>
<dbReference type="GO" id="GO:0004452">
    <property type="term" value="F:isopentenyl-diphosphate delta-isomerase activity"/>
    <property type="evidence" value="ECO:0007669"/>
    <property type="project" value="UniProtKB-EC"/>
</dbReference>
<keyword evidence="8" id="KW-0479">Metal-binding</keyword>
<comment type="cofactor">
    <cofactor evidence="2">
        <name>Mg(2+)</name>
        <dbReference type="ChEBI" id="CHEBI:18420"/>
    </cofactor>
</comment>
<dbReference type="NCBIfam" id="TIGR02150">
    <property type="entry name" value="IPP_isom_1"/>
    <property type="match status" value="1"/>
</dbReference>
<keyword evidence="11" id="KW-0752">Steroid biosynthesis</keyword>
<dbReference type="PANTHER" id="PTHR10885:SF0">
    <property type="entry name" value="ISOPENTENYL-DIPHOSPHATE DELTA-ISOMERASE"/>
    <property type="match status" value="1"/>
</dbReference>
<evidence type="ECO:0000256" key="14">
    <source>
        <dbReference type="ARBA" id="ARBA00023235"/>
    </source>
</evidence>
<evidence type="ECO:0000256" key="8">
    <source>
        <dbReference type="ARBA" id="ARBA00022723"/>
    </source>
</evidence>
<evidence type="ECO:0000256" key="10">
    <source>
        <dbReference type="ARBA" id="ARBA00022842"/>
    </source>
</evidence>
<dbReference type="GO" id="GO:0006695">
    <property type="term" value="P:cholesterol biosynthetic process"/>
    <property type="evidence" value="ECO:0007669"/>
    <property type="project" value="UniProtKB-KW"/>
</dbReference>
<dbReference type="EC" id="5.3.3.2" evidence="6"/>
<evidence type="ECO:0000259" key="15">
    <source>
        <dbReference type="PROSITE" id="PS51462"/>
    </source>
</evidence>
<keyword evidence="9" id="KW-0753">Steroid metabolism</keyword>
<dbReference type="PIRSF" id="PIRSF018427">
    <property type="entry name" value="Isopntndiph_ism"/>
    <property type="match status" value="1"/>
</dbReference>
<evidence type="ECO:0000256" key="12">
    <source>
        <dbReference type="ARBA" id="ARBA00023098"/>
    </source>
</evidence>
<dbReference type="AlphaFoldDB" id="C1C257"/>
<keyword evidence="10" id="KW-0460">Magnesium</keyword>
<protein>
    <recommendedName>
        <fullName evidence="6">isopentenyl-diphosphate Delta-isomerase</fullName>
        <ecNumber evidence="6">5.3.3.2</ecNumber>
    </recommendedName>
</protein>
<comment type="similarity">
    <text evidence="5">Belongs to the IPP isomerase type 1 family.</text>
</comment>
<evidence type="ECO:0000256" key="3">
    <source>
        <dbReference type="ARBA" id="ARBA00003951"/>
    </source>
</evidence>
<evidence type="ECO:0000256" key="2">
    <source>
        <dbReference type="ARBA" id="ARBA00001946"/>
    </source>
</evidence>
<keyword evidence="12" id="KW-0443">Lipid metabolism</keyword>
<keyword evidence="14 16" id="KW-0413">Isomerase</keyword>
<dbReference type="Pfam" id="PF00293">
    <property type="entry name" value="NUDIX"/>
    <property type="match status" value="1"/>
</dbReference>
<keyword evidence="9" id="KW-0756">Sterol biosynthesis</keyword>
<evidence type="ECO:0000256" key="11">
    <source>
        <dbReference type="ARBA" id="ARBA00022955"/>
    </source>
</evidence>
<dbReference type="GO" id="GO:0009240">
    <property type="term" value="P:isopentenyl diphosphate biosynthetic process"/>
    <property type="evidence" value="ECO:0007669"/>
    <property type="project" value="TreeGrafter"/>
</dbReference>
<accession>C1C257</accession>
<dbReference type="GO" id="GO:0005737">
    <property type="term" value="C:cytoplasm"/>
    <property type="evidence" value="ECO:0007669"/>
    <property type="project" value="TreeGrafter"/>
</dbReference>
<evidence type="ECO:0000256" key="6">
    <source>
        <dbReference type="ARBA" id="ARBA00012057"/>
    </source>
</evidence>
<dbReference type="FunFam" id="3.90.79.10:FF:000012">
    <property type="entry name" value="Isopentenyl-diphosphate Delta-isomerase 1"/>
    <property type="match status" value="1"/>
</dbReference>
<comment type="catalytic activity">
    <reaction evidence="1">
        <text>isopentenyl diphosphate = dimethylallyl diphosphate</text>
        <dbReference type="Rhea" id="RHEA:23284"/>
        <dbReference type="ChEBI" id="CHEBI:57623"/>
        <dbReference type="ChEBI" id="CHEBI:128769"/>
        <dbReference type="EC" id="5.3.3.2"/>
    </reaction>
</comment>
<dbReference type="UniPathway" id="UPA00059">
    <property type="reaction ID" value="UER00104"/>
</dbReference>
<dbReference type="PROSITE" id="PS51462">
    <property type="entry name" value="NUDIX"/>
    <property type="match status" value="1"/>
</dbReference>